<evidence type="ECO:0000256" key="5">
    <source>
        <dbReference type="ARBA" id="ARBA00023015"/>
    </source>
</evidence>
<evidence type="ECO:0000256" key="7">
    <source>
        <dbReference type="ARBA" id="ARBA00023242"/>
    </source>
</evidence>
<dbReference type="EMBL" id="CAJVNV010000444">
    <property type="protein sequence ID" value="CAG8200865.1"/>
    <property type="molecule type" value="Genomic_DNA"/>
</dbReference>
<feature type="compositionally biased region" description="Polar residues" evidence="8">
    <location>
        <begin position="289"/>
        <end position="300"/>
    </location>
</feature>
<evidence type="ECO:0000256" key="1">
    <source>
        <dbReference type="ARBA" id="ARBA00004123"/>
    </source>
</evidence>
<feature type="region of interest" description="Disordered" evidence="8">
    <location>
        <begin position="1"/>
        <end position="65"/>
    </location>
</feature>
<reference evidence="10" key="1">
    <citation type="submission" date="2021-07" db="EMBL/GenBank/DDBJ databases">
        <authorList>
            <person name="Branca A.L. A."/>
        </authorList>
    </citation>
    <scope>NUCLEOTIDE SEQUENCE</scope>
</reference>
<keyword evidence="5" id="KW-0805">Transcription regulation</keyword>
<feature type="region of interest" description="Disordered" evidence="8">
    <location>
        <begin position="264"/>
        <end position="636"/>
    </location>
</feature>
<comment type="subcellular location">
    <subcellularLocation>
        <location evidence="1">Nucleus</location>
    </subcellularLocation>
</comment>
<evidence type="ECO:0000256" key="3">
    <source>
        <dbReference type="ARBA" id="ARBA00022771"/>
    </source>
</evidence>
<feature type="compositionally biased region" description="Basic residues" evidence="8">
    <location>
        <begin position="453"/>
        <end position="464"/>
    </location>
</feature>
<feature type="compositionally biased region" description="Polar residues" evidence="8">
    <location>
        <begin position="310"/>
        <end position="320"/>
    </location>
</feature>
<dbReference type="PROSITE" id="PS51916">
    <property type="entry name" value="DEUBAD"/>
    <property type="match status" value="1"/>
</dbReference>
<evidence type="ECO:0000256" key="6">
    <source>
        <dbReference type="ARBA" id="ARBA00023163"/>
    </source>
</evidence>
<accession>A0A9W4HYT6</accession>
<evidence type="ECO:0000256" key="2">
    <source>
        <dbReference type="ARBA" id="ARBA00022723"/>
    </source>
</evidence>
<dbReference type="InterPro" id="IPR028020">
    <property type="entry name" value="ASX_DEUBAD_dom"/>
</dbReference>
<feature type="compositionally biased region" description="Basic and acidic residues" evidence="8">
    <location>
        <begin position="378"/>
        <end position="388"/>
    </location>
</feature>
<keyword evidence="4" id="KW-0862">Zinc</keyword>
<feature type="domain" description="DEUBAD" evidence="9">
    <location>
        <begin position="72"/>
        <end position="192"/>
    </location>
</feature>
<keyword evidence="6" id="KW-0804">Transcription</keyword>
<dbReference type="OrthoDB" id="30289at2759"/>
<dbReference type="InterPro" id="IPR044867">
    <property type="entry name" value="DEUBAD_dom"/>
</dbReference>
<evidence type="ECO:0000259" key="9">
    <source>
        <dbReference type="PROSITE" id="PS51916"/>
    </source>
</evidence>
<evidence type="ECO:0000256" key="8">
    <source>
        <dbReference type="SAM" id="MobiDB-lite"/>
    </source>
</evidence>
<dbReference type="GO" id="GO:0005634">
    <property type="term" value="C:nucleus"/>
    <property type="evidence" value="ECO:0007669"/>
    <property type="project" value="UniProtKB-SubCell"/>
</dbReference>
<keyword evidence="3" id="KW-0863">Zinc-finger</keyword>
<proteinExistence type="predicted"/>
<feature type="compositionally biased region" description="Polar residues" evidence="8">
    <location>
        <begin position="392"/>
        <end position="411"/>
    </location>
</feature>
<feature type="compositionally biased region" description="Basic and acidic residues" evidence="8">
    <location>
        <begin position="339"/>
        <end position="350"/>
    </location>
</feature>
<evidence type="ECO:0000256" key="4">
    <source>
        <dbReference type="ARBA" id="ARBA00022833"/>
    </source>
</evidence>
<feature type="compositionally biased region" description="Polar residues" evidence="8">
    <location>
        <begin position="569"/>
        <end position="582"/>
    </location>
</feature>
<evidence type="ECO:0000313" key="10">
    <source>
        <dbReference type="EMBL" id="CAG8200865.1"/>
    </source>
</evidence>
<keyword evidence="2" id="KW-0479">Metal-binding</keyword>
<comment type="caution">
    <text evidence="10">The sequence shown here is derived from an EMBL/GenBank/DDBJ whole genome shotgun (WGS) entry which is preliminary data.</text>
</comment>
<dbReference type="GO" id="GO:0008270">
    <property type="term" value="F:zinc ion binding"/>
    <property type="evidence" value="ECO:0007669"/>
    <property type="project" value="UniProtKB-KW"/>
</dbReference>
<name>A0A9W4HYT6_PENNA</name>
<dbReference type="Pfam" id="PF13919">
    <property type="entry name" value="ASXH"/>
    <property type="match status" value="1"/>
</dbReference>
<feature type="compositionally biased region" description="Basic and acidic residues" evidence="8">
    <location>
        <begin position="1"/>
        <end position="21"/>
    </location>
</feature>
<dbReference type="AlphaFoldDB" id="A0A9W4HYT6"/>
<organism evidence="10 11">
    <name type="scientific">Penicillium nalgiovense</name>
    <dbReference type="NCBI Taxonomy" id="60175"/>
    <lineage>
        <taxon>Eukaryota</taxon>
        <taxon>Fungi</taxon>
        <taxon>Dikarya</taxon>
        <taxon>Ascomycota</taxon>
        <taxon>Pezizomycotina</taxon>
        <taxon>Eurotiomycetes</taxon>
        <taxon>Eurotiomycetidae</taxon>
        <taxon>Eurotiales</taxon>
        <taxon>Aspergillaceae</taxon>
        <taxon>Penicillium</taxon>
    </lineage>
</organism>
<feature type="compositionally biased region" description="Low complexity" evidence="8">
    <location>
        <begin position="518"/>
        <end position="536"/>
    </location>
</feature>
<keyword evidence="7" id="KW-0539">Nucleus</keyword>
<feature type="compositionally biased region" description="Polar residues" evidence="8">
    <location>
        <begin position="354"/>
        <end position="375"/>
    </location>
</feature>
<feature type="compositionally biased region" description="Polar residues" evidence="8">
    <location>
        <begin position="544"/>
        <end position="560"/>
    </location>
</feature>
<sequence>MPPRKRDTKAVARSRVAEPRRSGRAAASSADVAEQSGFAMSTPKSEASSRARTPRRPAARGKWSEEQLLTSDKSVLIDLDLVKLLARPEAWNCLEESDKRDILALLPPDVHPEAQATLDDLDAKIQPIPDSFIRYSNNWRDGIRQFQIDLQNGRYDPEWLRQAQEARQQRENGDFDDFKEREYEQFWGQKQKVTWNAPAGESARVKMGTLIGEGVIQLGDVWKFYYVYGRGPGRIVIEKEVRVVDRDGVKLTFAIPPGERVFLRGNFDKSEPFSTPEMGKGDVKADLDTQPQPVTSSCNDKQLKHEEPESQVTNQTSNGEQVKLGTDQAPQETPPSNDEEMKLDNGRTPHEIPTPSTDKMNIETDQAPQETPASSNDEEIKLDNERTRHYIPTSSTDDMNIDTDTATQPVISHSIDEESQQETPFSVVIFSPGGTRKQKPKRTIPEPEPQPPVKRKRGRPRKNPPKQPEPEAPKQPEVPQEIDVSQGEEHNTNAPLSFMEIVAAKIEENENCRAAAESSQPKPSQPQSPLLVLSSTPEPPAPELSSSVEGPSITDTNGNDSKVELLESSMAQSDTPMDSSVAPTEAPFEAPIEVHAETPAEAPVEDEQDEINNPPSTEEQKDPVPTSQTTTSEPDEIIVPNLSSPQALVMKILQIDGRMPNGRTANAWKEIRCYRNNQDMGSLFDVREAWFLQHGRHE</sequence>
<evidence type="ECO:0000313" key="11">
    <source>
        <dbReference type="Proteomes" id="UP001153461"/>
    </source>
</evidence>
<gene>
    <name evidence="10" type="ORF">PNAL_LOCUS7494</name>
</gene>
<protein>
    <recommendedName>
        <fullName evidence="9">DEUBAD domain-containing protein</fullName>
    </recommendedName>
</protein>
<dbReference type="Proteomes" id="UP001153461">
    <property type="component" value="Unassembled WGS sequence"/>
</dbReference>